<evidence type="ECO:0000313" key="3">
    <source>
        <dbReference type="Proteomes" id="UP000284824"/>
    </source>
</evidence>
<evidence type="ECO:0000313" key="2">
    <source>
        <dbReference type="EMBL" id="RVX39155.1"/>
    </source>
</evidence>
<dbReference type="EMBL" id="SAUN01000001">
    <property type="protein sequence ID" value="RVX39155.1"/>
    <property type="molecule type" value="Genomic_DNA"/>
</dbReference>
<comment type="caution">
    <text evidence="2">The sequence shown here is derived from an EMBL/GenBank/DDBJ whole genome shotgun (WGS) entry which is preliminary data.</text>
</comment>
<dbReference type="AlphaFoldDB" id="A0A438M025"/>
<sequence length="207" mass="22601">MNRRWRDWLSPGHGESEGQGEHELNALLAQTRASAIAAIEGTLDLQAGKEAIFALHGSRRQDRAATVATEPPTGVLAEVCEHIALLLTVVQVENEPGRSPAQAAAVPYLYAARQFLIQLRAGLLKRELPKAEAARLVSSVEHALKQARRRLLQVLPVDPRHGTSDPTRDLLEVVDDLLGQLSVLNGKIVWLFDDIDESTCPVPAPHT</sequence>
<name>A0A438M025_9ACTN</name>
<keyword evidence="3" id="KW-1185">Reference proteome</keyword>
<accession>A0A438M025</accession>
<gene>
    <name evidence="2" type="ORF">EDD27_1502</name>
</gene>
<dbReference type="RefSeq" id="WP_127931694.1">
    <property type="nucleotide sequence ID" value="NZ_SAUN01000001.1"/>
</dbReference>
<reference evidence="2 3" key="1">
    <citation type="submission" date="2019-01" db="EMBL/GenBank/DDBJ databases">
        <title>Sequencing the genomes of 1000 actinobacteria strains.</title>
        <authorList>
            <person name="Klenk H.-P."/>
        </authorList>
    </citation>
    <scope>NUCLEOTIDE SEQUENCE [LARGE SCALE GENOMIC DNA]</scope>
    <source>
        <strain evidence="2 3">DSM 43925</strain>
    </source>
</reference>
<feature type="region of interest" description="Disordered" evidence="1">
    <location>
        <begin position="1"/>
        <end position="20"/>
    </location>
</feature>
<proteinExistence type="predicted"/>
<protein>
    <submittedName>
        <fullName evidence="2">Uncharacterized protein</fullName>
    </submittedName>
</protein>
<evidence type="ECO:0000256" key="1">
    <source>
        <dbReference type="SAM" id="MobiDB-lite"/>
    </source>
</evidence>
<organism evidence="2 3">
    <name type="scientific">Nonomuraea polychroma</name>
    <dbReference type="NCBI Taxonomy" id="46176"/>
    <lineage>
        <taxon>Bacteria</taxon>
        <taxon>Bacillati</taxon>
        <taxon>Actinomycetota</taxon>
        <taxon>Actinomycetes</taxon>
        <taxon>Streptosporangiales</taxon>
        <taxon>Streptosporangiaceae</taxon>
        <taxon>Nonomuraea</taxon>
    </lineage>
</organism>
<dbReference type="Proteomes" id="UP000284824">
    <property type="component" value="Unassembled WGS sequence"/>
</dbReference>